<dbReference type="Proteomes" id="UP000007879">
    <property type="component" value="Unassembled WGS sequence"/>
</dbReference>
<organism evidence="11">
    <name type="scientific">Amphimedon queenslandica</name>
    <name type="common">Sponge</name>
    <dbReference type="NCBI Taxonomy" id="400682"/>
    <lineage>
        <taxon>Eukaryota</taxon>
        <taxon>Metazoa</taxon>
        <taxon>Porifera</taxon>
        <taxon>Demospongiae</taxon>
        <taxon>Heteroscleromorpha</taxon>
        <taxon>Haplosclerida</taxon>
        <taxon>Niphatidae</taxon>
        <taxon>Amphimedon</taxon>
    </lineage>
</organism>
<evidence type="ECO:0000256" key="1">
    <source>
        <dbReference type="ARBA" id="ARBA00004141"/>
    </source>
</evidence>
<keyword evidence="6 9" id="KW-1133">Transmembrane helix</keyword>
<sequence>MRRPRRGYGGGGNFGLMLLFFQLAGFIQLLSSHNEFLPTTLVLLGVNVLAFIRPQVGGVRSLRFARSFHWPSVSESCISAKNVWYYGQWERLFLAPFIHADSWHLYYNMISFMWKARTLEKRYGSLYFAYMIAMFTLLTSGVYLILNVHLAEYFDWSYYNRCAVGFSGVIFAVKVLTTHLQPNHMSYVFGIGIPSKLAVWAELLLISVLNPNASFIGHLAGILVGLAFVSGPLKMIMDVPWGIVTSGISGANIGRQSYNYTARPSGQRRNESDQQDSDLQEGIRRSLNDYERPPPYNPDYDEDDNGSPNSSRSTGTGHSEERLRNARLRRFEQHQ</sequence>
<protein>
    <recommendedName>
        <fullName evidence="10">Peptidase S54 rhomboid domain-containing protein</fullName>
    </recommendedName>
</protein>
<dbReference type="GO" id="GO:0016020">
    <property type="term" value="C:membrane"/>
    <property type="evidence" value="ECO:0007669"/>
    <property type="project" value="UniProtKB-SubCell"/>
</dbReference>
<evidence type="ECO:0000313" key="12">
    <source>
        <dbReference type="Proteomes" id="UP000007879"/>
    </source>
</evidence>
<feature type="compositionally biased region" description="Basic and acidic residues" evidence="8">
    <location>
        <begin position="281"/>
        <end position="292"/>
    </location>
</feature>
<dbReference type="eggNOG" id="KOG2632">
    <property type="taxonomic scope" value="Eukaryota"/>
</dbReference>
<dbReference type="SUPFAM" id="SSF144091">
    <property type="entry name" value="Rhomboid-like"/>
    <property type="match status" value="1"/>
</dbReference>
<dbReference type="InParanoid" id="A0A1X7VL57"/>
<dbReference type="EnsemblMetazoa" id="XM_003383704.2">
    <property type="protein sequence ID" value="XP_003383752.1"/>
    <property type="gene ID" value="LOC100636398"/>
</dbReference>
<dbReference type="InterPro" id="IPR022764">
    <property type="entry name" value="Peptidase_S54_rhomboid_dom"/>
</dbReference>
<dbReference type="Pfam" id="PF01694">
    <property type="entry name" value="Rhomboid"/>
    <property type="match status" value="1"/>
</dbReference>
<evidence type="ECO:0000256" key="5">
    <source>
        <dbReference type="ARBA" id="ARBA00022801"/>
    </source>
</evidence>
<feature type="transmembrane region" description="Helical" evidence="9">
    <location>
        <begin position="215"/>
        <end position="233"/>
    </location>
</feature>
<evidence type="ECO:0000256" key="7">
    <source>
        <dbReference type="ARBA" id="ARBA00023136"/>
    </source>
</evidence>
<dbReference type="GO" id="GO:0006508">
    <property type="term" value="P:proteolysis"/>
    <property type="evidence" value="ECO:0007669"/>
    <property type="project" value="UniProtKB-KW"/>
</dbReference>
<dbReference type="OrthoDB" id="10257275at2759"/>
<name>A0A1X7VL57_AMPQE</name>
<keyword evidence="4 9" id="KW-0812">Transmembrane</keyword>
<keyword evidence="3" id="KW-0645">Protease</keyword>
<keyword evidence="7 9" id="KW-0472">Membrane</keyword>
<dbReference type="STRING" id="400682.A0A1X7VL57"/>
<dbReference type="PANTHER" id="PTHR43066">
    <property type="entry name" value="RHOMBOID-RELATED PROTEIN"/>
    <property type="match status" value="1"/>
</dbReference>
<feature type="region of interest" description="Disordered" evidence="8">
    <location>
        <begin position="259"/>
        <end position="335"/>
    </location>
</feature>
<dbReference type="Gene3D" id="1.20.1540.10">
    <property type="entry name" value="Rhomboid-like"/>
    <property type="match status" value="1"/>
</dbReference>
<comment type="subcellular location">
    <subcellularLocation>
        <location evidence="1">Membrane</location>
        <topology evidence="1">Multi-pass membrane protein</topology>
    </subcellularLocation>
</comment>
<reference evidence="11" key="2">
    <citation type="submission" date="2017-05" db="UniProtKB">
        <authorList>
            <consortium name="EnsemblMetazoa"/>
        </authorList>
    </citation>
    <scope>IDENTIFICATION</scope>
</reference>
<dbReference type="FunFam" id="1.20.1540.10:FF:000008">
    <property type="entry name" value="RHOMBOID-like protein 13"/>
    <property type="match status" value="1"/>
</dbReference>
<evidence type="ECO:0000256" key="9">
    <source>
        <dbReference type="SAM" id="Phobius"/>
    </source>
</evidence>
<dbReference type="AlphaFoldDB" id="A0A1X7VL57"/>
<evidence type="ECO:0000256" key="3">
    <source>
        <dbReference type="ARBA" id="ARBA00022670"/>
    </source>
</evidence>
<feature type="compositionally biased region" description="Basic and acidic residues" evidence="8">
    <location>
        <begin position="318"/>
        <end position="335"/>
    </location>
</feature>
<feature type="transmembrane region" description="Helical" evidence="9">
    <location>
        <begin position="12"/>
        <end position="30"/>
    </location>
</feature>
<dbReference type="EnsemblMetazoa" id="Aqu2.1.41111_001">
    <property type="protein sequence ID" value="Aqu2.1.41111_001"/>
    <property type="gene ID" value="Aqu2.1.41111"/>
</dbReference>
<feature type="transmembrane region" description="Helical" evidence="9">
    <location>
        <begin position="158"/>
        <end position="176"/>
    </location>
</feature>
<evidence type="ECO:0000256" key="4">
    <source>
        <dbReference type="ARBA" id="ARBA00022692"/>
    </source>
</evidence>
<proteinExistence type="inferred from homology"/>
<feature type="transmembrane region" description="Helical" evidence="9">
    <location>
        <begin position="188"/>
        <end position="209"/>
    </location>
</feature>
<dbReference type="PANTHER" id="PTHR43066:SF1">
    <property type="entry name" value="RHOMBOID PROTEIN 2"/>
    <property type="match status" value="1"/>
</dbReference>
<evidence type="ECO:0000313" key="11">
    <source>
        <dbReference type="EnsemblMetazoa" id="Aqu2.1.41111_001"/>
    </source>
</evidence>
<feature type="transmembrane region" description="Helical" evidence="9">
    <location>
        <begin position="36"/>
        <end position="56"/>
    </location>
</feature>
<feature type="transmembrane region" description="Helical" evidence="9">
    <location>
        <begin position="127"/>
        <end position="146"/>
    </location>
</feature>
<keyword evidence="5" id="KW-0378">Hydrolase</keyword>
<accession>A0A1X7VL57</accession>
<dbReference type="InterPro" id="IPR035952">
    <property type="entry name" value="Rhomboid-like_sf"/>
</dbReference>
<keyword evidence="12" id="KW-1185">Reference proteome</keyword>
<evidence type="ECO:0000256" key="6">
    <source>
        <dbReference type="ARBA" id="ARBA00022989"/>
    </source>
</evidence>
<feature type="domain" description="Peptidase S54 rhomboid" evidence="10">
    <location>
        <begin position="87"/>
        <end position="228"/>
    </location>
</feature>
<dbReference type="KEGG" id="aqu:100636398"/>
<evidence type="ECO:0000256" key="8">
    <source>
        <dbReference type="SAM" id="MobiDB-lite"/>
    </source>
</evidence>
<evidence type="ECO:0000259" key="10">
    <source>
        <dbReference type="Pfam" id="PF01694"/>
    </source>
</evidence>
<gene>
    <name evidence="11" type="primary">100636398</name>
</gene>
<comment type="similarity">
    <text evidence="2">Belongs to the peptidase S54 family.</text>
</comment>
<dbReference type="GO" id="GO:0004252">
    <property type="term" value="F:serine-type endopeptidase activity"/>
    <property type="evidence" value="ECO:0007669"/>
    <property type="project" value="InterPro"/>
</dbReference>
<feature type="compositionally biased region" description="Polar residues" evidence="8">
    <location>
        <begin position="306"/>
        <end position="317"/>
    </location>
</feature>
<reference evidence="12" key="1">
    <citation type="journal article" date="2010" name="Nature">
        <title>The Amphimedon queenslandica genome and the evolution of animal complexity.</title>
        <authorList>
            <person name="Srivastava M."/>
            <person name="Simakov O."/>
            <person name="Chapman J."/>
            <person name="Fahey B."/>
            <person name="Gauthier M.E."/>
            <person name="Mitros T."/>
            <person name="Richards G.S."/>
            <person name="Conaco C."/>
            <person name="Dacre M."/>
            <person name="Hellsten U."/>
            <person name="Larroux C."/>
            <person name="Putnam N.H."/>
            <person name="Stanke M."/>
            <person name="Adamska M."/>
            <person name="Darling A."/>
            <person name="Degnan S.M."/>
            <person name="Oakley T.H."/>
            <person name="Plachetzki D.C."/>
            <person name="Zhai Y."/>
            <person name="Adamski M."/>
            <person name="Calcino A."/>
            <person name="Cummins S.F."/>
            <person name="Goodstein D.M."/>
            <person name="Harris C."/>
            <person name="Jackson D.J."/>
            <person name="Leys S.P."/>
            <person name="Shu S."/>
            <person name="Woodcroft B.J."/>
            <person name="Vervoort M."/>
            <person name="Kosik K.S."/>
            <person name="Manning G."/>
            <person name="Degnan B.M."/>
            <person name="Rokhsar D.S."/>
        </authorList>
    </citation>
    <scope>NUCLEOTIDE SEQUENCE [LARGE SCALE GENOMIC DNA]</scope>
</reference>
<evidence type="ECO:0000256" key="2">
    <source>
        <dbReference type="ARBA" id="ARBA00009045"/>
    </source>
</evidence>